<accession>A0A652YSA1</accession>
<proteinExistence type="predicted"/>
<reference evidence="4" key="1">
    <citation type="submission" date="2019-07" db="EMBL/GenBank/DDBJ databases">
        <title>Genomic Encyclopedia of Type Strains, Phase IV (KMG-IV): sequencing the most valuable type-strain genomes for metagenomic binning, comparative biology and taxonomic classification.</title>
        <authorList>
            <person name="Goeker M."/>
        </authorList>
    </citation>
    <scope>NUCLEOTIDE SEQUENCE</scope>
    <source>
        <strain evidence="4">DSM 44596</strain>
    </source>
</reference>
<dbReference type="PANTHER" id="PTHR21666">
    <property type="entry name" value="PEPTIDASE-RELATED"/>
    <property type="match status" value="1"/>
</dbReference>
<gene>
    <name evidence="4" type="ORF">FNL38_103564</name>
</gene>
<dbReference type="SUPFAM" id="SSF51261">
    <property type="entry name" value="Duplicated hybrid motif"/>
    <property type="match status" value="1"/>
</dbReference>
<feature type="signal peptide" evidence="2">
    <location>
        <begin position="1"/>
        <end position="28"/>
    </location>
</feature>
<dbReference type="InterPro" id="IPR016047">
    <property type="entry name" value="M23ase_b-sheet_dom"/>
</dbReference>
<dbReference type="PROSITE" id="PS51257">
    <property type="entry name" value="PROKAR_LIPOPROTEIN"/>
    <property type="match status" value="1"/>
</dbReference>
<evidence type="ECO:0000256" key="2">
    <source>
        <dbReference type="SAM" id="SignalP"/>
    </source>
</evidence>
<dbReference type="GO" id="GO:0004222">
    <property type="term" value="F:metalloendopeptidase activity"/>
    <property type="evidence" value="ECO:0007669"/>
    <property type="project" value="TreeGrafter"/>
</dbReference>
<sequence>MRRAPIVLVACAALLAACSSVGSTDSTAASTPTVDPRGGVPPGYPLDNDVATPLVINTLGPDPIPVTGTDGKVHVAYEIQLLNVTPRPVTITQVETLADGPDGKVVTTAGQAEVAARTLQFPPASGDIAAGRTVVLLLDDVYDSRDDVPAEVTHRISATLGAATPGSEAHGALYPDSTTQIGGAVRTSGASPVVIGPPVAGDGWIADNSCCVMNAHRGVVMALGGRMNGAERYAIDWMQTNEGNAIAVGDGTRNEDYSGYGAELLAVADGKVVTVVSDMPDVPPKILPEGVAVDQLAGNYVIIDIGDGNFAFYAHMIPGSASVKVGETVTRGQVIGKLGNSGNTTAPHLHFHVSRAPLPLSGDNVPYEIDRFTFVGAVGVEASSTDEGIFVNVSEGPDAGERENQLPLYSTIVDFPPAA</sequence>
<dbReference type="InterPro" id="IPR011055">
    <property type="entry name" value="Dup_hybrid_motif"/>
</dbReference>
<evidence type="ECO:0000313" key="4">
    <source>
        <dbReference type="EMBL" id="TYQ05213.1"/>
    </source>
</evidence>
<feature type="compositionally biased region" description="Polar residues" evidence="1">
    <location>
        <begin position="23"/>
        <end position="33"/>
    </location>
</feature>
<organism evidence="4">
    <name type="scientific">Nocardia globerula</name>
    <dbReference type="NCBI Taxonomy" id="1818"/>
    <lineage>
        <taxon>Bacteria</taxon>
        <taxon>Bacillati</taxon>
        <taxon>Actinomycetota</taxon>
        <taxon>Actinomycetes</taxon>
        <taxon>Mycobacteriales</taxon>
        <taxon>Nocardiaceae</taxon>
        <taxon>Nocardia</taxon>
    </lineage>
</organism>
<dbReference type="Pfam" id="PF01551">
    <property type="entry name" value="Peptidase_M23"/>
    <property type="match status" value="1"/>
</dbReference>
<dbReference type="PANTHER" id="PTHR21666:SF270">
    <property type="entry name" value="MUREIN HYDROLASE ACTIVATOR ENVC"/>
    <property type="match status" value="1"/>
</dbReference>
<dbReference type="AlphaFoldDB" id="A0A652YSA1"/>
<dbReference type="Gene3D" id="2.70.70.10">
    <property type="entry name" value="Glucose Permease (Domain IIA)"/>
    <property type="match status" value="1"/>
</dbReference>
<feature type="chain" id="PRO_5043512383" evidence="2">
    <location>
        <begin position="29"/>
        <end position="419"/>
    </location>
</feature>
<evidence type="ECO:0000259" key="3">
    <source>
        <dbReference type="Pfam" id="PF01551"/>
    </source>
</evidence>
<comment type="caution">
    <text evidence="4">The sequence shown here is derived from an EMBL/GenBank/DDBJ whole genome shotgun (WGS) entry which is preliminary data.</text>
</comment>
<evidence type="ECO:0000256" key="1">
    <source>
        <dbReference type="SAM" id="MobiDB-lite"/>
    </source>
</evidence>
<keyword evidence="2" id="KW-0732">Signal</keyword>
<feature type="domain" description="M23ase beta-sheet core" evidence="3">
    <location>
        <begin position="260"/>
        <end position="355"/>
    </location>
</feature>
<name>A0A652YSA1_NOCGL</name>
<protein>
    <submittedName>
        <fullName evidence="4">Peptidase M23-like protein</fullName>
    </submittedName>
</protein>
<feature type="region of interest" description="Disordered" evidence="1">
    <location>
        <begin position="23"/>
        <end position="46"/>
    </location>
</feature>
<dbReference type="EMBL" id="VNIQ01000003">
    <property type="protein sequence ID" value="TYQ05213.1"/>
    <property type="molecule type" value="Genomic_DNA"/>
</dbReference>
<dbReference type="InterPro" id="IPR050570">
    <property type="entry name" value="Cell_wall_metabolism_enzyme"/>
</dbReference>
<dbReference type="CDD" id="cd12797">
    <property type="entry name" value="M23_peptidase"/>
    <property type="match status" value="1"/>
</dbReference>